<dbReference type="EMBL" id="CYZA01000006">
    <property type="protein sequence ID" value="CUN84321.1"/>
    <property type="molecule type" value="Genomic_DNA"/>
</dbReference>
<sequence length="290" mass="33887">MDLILNEKQYIEKMLELGDCSPKDLGANIALLTRYMYQEKYTQKEIYNGIEEFASKVDSDFDINNWYSFIDKCIGKAKKRDLLSIDYIPITQKELDTIKEIKNPARERLAFTLLVIAKFNNLKSETNNNWINYSMDVYFNLARVTCKVDDRPYMIYDLKELGLVEVSKKITRFNIRITFVDNESDPVLKITDMRELGYQYQNLGPKSKIKLCKRCGKPYKVKYSKGGSPYCTDCQNKSAKDETKLITCDCCGKEFIAVSKNNRSVLCSECQQKNDRKNHRKRQARYMAQK</sequence>
<evidence type="ECO:0000313" key="2">
    <source>
        <dbReference type="Proteomes" id="UP000095447"/>
    </source>
</evidence>
<proteinExistence type="predicted"/>
<organism evidence="1 2">
    <name type="scientific">Blautia obeum</name>
    <dbReference type="NCBI Taxonomy" id="40520"/>
    <lineage>
        <taxon>Bacteria</taxon>
        <taxon>Bacillati</taxon>
        <taxon>Bacillota</taxon>
        <taxon>Clostridia</taxon>
        <taxon>Lachnospirales</taxon>
        <taxon>Lachnospiraceae</taxon>
        <taxon>Blautia</taxon>
    </lineage>
</organism>
<protein>
    <submittedName>
        <fullName evidence="1">Uncharacterized protein</fullName>
    </submittedName>
</protein>
<dbReference type="SUPFAM" id="SSF57903">
    <property type="entry name" value="FYVE/PHD zinc finger"/>
    <property type="match status" value="1"/>
</dbReference>
<dbReference type="AlphaFoldDB" id="A0A174A6Q7"/>
<gene>
    <name evidence="1" type="ORF">ERS852395_01487</name>
</gene>
<dbReference type="Proteomes" id="UP000095447">
    <property type="component" value="Unassembled WGS sequence"/>
</dbReference>
<name>A0A174A6Q7_9FIRM</name>
<dbReference type="InterPro" id="IPR011011">
    <property type="entry name" value="Znf_FYVE_PHD"/>
</dbReference>
<accession>A0A174A6Q7</accession>
<evidence type="ECO:0000313" key="1">
    <source>
        <dbReference type="EMBL" id="CUN84321.1"/>
    </source>
</evidence>
<reference evidence="1 2" key="1">
    <citation type="submission" date="2015-09" db="EMBL/GenBank/DDBJ databases">
        <authorList>
            <consortium name="Pathogen Informatics"/>
        </authorList>
    </citation>
    <scope>NUCLEOTIDE SEQUENCE [LARGE SCALE GENOMIC DNA]</scope>
    <source>
        <strain evidence="1 2">2789STDY5608838</strain>
    </source>
</reference>
<dbReference type="RefSeq" id="WP_055053231.1">
    <property type="nucleotide sequence ID" value="NZ_CYZA01000006.1"/>
</dbReference>